<evidence type="ECO:0000256" key="4">
    <source>
        <dbReference type="ARBA" id="ARBA00013404"/>
    </source>
</evidence>
<dbReference type="PANTHER" id="PTHR12302">
    <property type="entry name" value="EBNA2 BINDING PROTEIN P100"/>
    <property type="match status" value="1"/>
</dbReference>
<evidence type="ECO:0000256" key="13">
    <source>
        <dbReference type="ARBA" id="ARBA00023128"/>
    </source>
</evidence>
<evidence type="ECO:0000256" key="7">
    <source>
        <dbReference type="ARBA" id="ARBA00022722"/>
    </source>
</evidence>
<dbReference type="GO" id="GO:0046872">
    <property type="term" value="F:metal ion binding"/>
    <property type="evidence" value="ECO:0007669"/>
    <property type="project" value="UniProtKB-KW"/>
</dbReference>
<organism evidence="17 18">
    <name type="scientific">Zasmidium cellare ATCC 36951</name>
    <dbReference type="NCBI Taxonomy" id="1080233"/>
    <lineage>
        <taxon>Eukaryota</taxon>
        <taxon>Fungi</taxon>
        <taxon>Dikarya</taxon>
        <taxon>Ascomycota</taxon>
        <taxon>Pezizomycotina</taxon>
        <taxon>Dothideomycetes</taxon>
        <taxon>Dothideomycetidae</taxon>
        <taxon>Mycosphaerellales</taxon>
        <taxon>Mycosphaerellaceae</taxon>
        <taxon>Zasmidium</taxon>
    </lineage>
</organism>
<evidence type="ECO:0000256" key="15">
    <source>
        <dbReference type="SAM" id="MobiDB-lite"/>
    </source>
</evidence>
<comment type="similarity">
    <text evidence="3">Belongs to the LCL3 family.</text>
</comment>
<evidence type="ECO:0000256" key="10">
    <source>
        <dbReference type="ARBA" id="ARBA00022801"/>
    </source>
</evidence>
<dbReference type="Pfam" id="PF00565">
    <property type="entry name" value="SNase"/>
    <property type="match status" value="1"/>
</dbReference>
<evidence type="ECO:0000256" key="12">
    <source>
        <dbReference type="ARBA" id="ARBA00022989"/>
    </source>
</evidence>
<reference evidence="17" key="1">
    <citation type="journal article" date="2020" name="Stud. Mycol.">
        <title>101 Dothideomycetes genomes: a test case for predicting lifestyles and emergence of pathogens.</title>
        <authorList>
            <person name="Haridas S."/>
            <person name="Albert R."/>
            <person name="Binder M."/>
            <person name="Bloem J."/>
            <person name="Labutti K."/>
            <person name="Salamov A."/>
            <person name="Andreopoulos B."/>
            <person name="Baker S."/>
            <person name="Barry K."/>
            <person name="Bills G."/>
            <person name="Bluhm B."/>
            <person name="Cannon C."/>
            <person name="Castanera R."/>
            <person name="Culley D."/>
            <person name="Daum C."/>
            <person name="Ezra D."/>
            <person name="Gonzalez J."/>
            <person name="Henrissat B."/>
            <person name="Kuo A."/>
            <person name="Liang C."/>
            <person name="Lipzen A."/>
            <person name="Lutzoni F."/>
            <person name="Magnuson J."/>
            <person name="Mondo S."/>
            <person name="Nolan M."/>
            <person name="Ohm R."/>
            <person name="Pangilinan J."/>
            <person name="Park H.-J."/>
            <person name="Ramirez L."/>
            <person name="Alfaro M."/>
            <person name="Sun H."/>
            <person name="Tritt A."/>
            <person name="Yoshinaga Y."/>
            <person name="Zwiers L.-H."/>
            <person name="Turgeon B."/>
            <person name="Goodwin S."/>
            <person name="Spatafora J."/>
            <person name="Crous P."/>
            <person name="Grigoriev I."/>
        </authorList>
    </citation>
    <scope>NUCLEOTIDE SEQUENCE</scope>
    <source>
        <strain evidence="17">ATCC 36951</strain>
    </source>
</reference>
<evidence type="ECO:0000256" key="5">
    <source>
        <dbReference type="ARBA" id="ARBA00014651"/>
    </source>
</evidence>
<keyword evidence="6" id="KW-0812">Transmembrane</keyword>
<dbReference type="EMBL" id="ML993660">
    <property type="protein sequence ID" value="KAF2158504.1"/>
    <property type="molecule type" value="Genomic_DNA"/>
</dbReference>
<evidence type="ECO:0000256" key="9">
    <source>
        <dbReference type="ARBA" id="ARBA00022759"/>
    </source>
</evidence>
<accession>A0A6A6BUN4</accession>
<keyword evidence="7" id="KW-0540">Nuclease</keyword>
<evidence type="ECO:0000313" key="17">
    <source>
        <dbReference type="EMBL" id="KAF2158504.1"/>
    </source>
</evidence>
<evidence type="ECO:0000256" key="6">
    <source>
        <dbReference type="ARBA" id="ARBA00022692"/>
    </source>
</evidence>
<keyword evidence="13" id="KW-0496">Mitochondrion</keyword>
<dbReference type="Gene3D" id="2.40.50.90">
    <property type="match status" value="1"/>
</dbReference>
<evidence type="ECO:0000256" key="1">
    <source>
        <dbReference type="ARBA" id="ARBA00004167"/>
    </source>
</evidence>
<dbReference type="GO" id="GO:0005739">
    <property type="term" value="C:mitochondrion"/>
    <property type="evidence" value="ECO:0007669"/>
    <property type="project" value="UniProtKB-SubCell"/>
</dbReference>
<feature type="region of interest" description="Disordered" evidence="15">
    <location>
        <begin position="1"/>
        <end position="41"/>
    </location>
</feature>
<dbReference type="Proteomes" id="UP000799537">
    <property type="component" value="Unassembled WGS sequence"/>
</dbReference>
<protein>
    <recommendedName>
        <fullName evidence="4">Probable endonuclease LCL3</fullName>
    </recommendedName>
    <alternativeName>
        <fullName evidence="5">Probable endonuclease lcl3</fullName>
    </alternativeName>
</protein>
<dbReference type="InterPro" id="IPR035437">
    <property type="entry name" value="SNase_OB-fold_sf"/>
</dbReference>
<gene>
    <name evidence="17" type="ORF">M409DRAFT_71620</name>
</gene>
<proteinExistence type="inferred from homology"/>
<feature type="domain" description="TNase-like" evidence="16">
    <location>
        <begin position="85"/>
        <end position="243"/>
    </location>
</feature>
<keyword evidence="8" id="KW-0479">Metal-binding</keyword>
<feature type="compositionally biased region" description="Low complexity" evidence="15">
    <location>
        <begin position="24"/>
        <end position="41"/>
    </location>
</feature>
<keyword evidence="12" id="KW-1133">Transmembrane helix</keyword>
<dbReference type="GO" id="GO:0004519">
    <property type="term" value="F:endonuclease activity"/>
    <property type="evidence" value="ECO:0007669"/>
    <property type="project" value="UniProtKB-KW"/>
</dbReference>
<evidence type="ECO:0000256" key="11">
    <source>
        <dbReference type="ARBA" id="ARBA00022837"/>
    </source>
</evidence>
<dbReference type="InterPro" id="IPR016071">
    <property type="entry name" value="Staphylococal_nuclease_OB-fold"/>
</dbReference>
<keyword evidence="14" id="KW-0472">Membrane</keyword>
<evidence type="ECO:0000256" key="2">
    <source>
        <dbReference type="ARBA" id="ARBA00004173"/>
    </source>
</evidence>
<dbReference type="FunFam" id="2.40.50.90:FF:000029">
    <property type="entry name" value="Probable endonuclease lcl3"/>
    <property type="match status" value="1"/>
</dbReference>
<evidence type="ECO:0000313" key="18">
    <source>
        <dbReference type="Proteomes" id="UP000799537"/>
    </source>
</evidence>
<dbReference type="OrthoDB" id="430293at2759"/>
<evidence type="ECO:0000256" key="14">
    <source>
        <dbReference type="ARBA" id="ARBA00023136"/>
    </source>
</evidence>
<sequence>MPWRFWAKADPPPDDKQQTRQNETHSPPSTPITTSSSPSRFTPSQTVAFSLVTTGTALGLIRIYKTRLRRIPTIAHLKPTHFRTRSLYGYVTRVGDGDNFHFFHTPGGRWTGWGWMRGISKGKELKGKTLHVRLAGVDAPEMAHFGRPEQPFGREALEWLRGAVLHRYVRVRPWRRDQYERVVCTVYRRKWLVWKTDVGLEMIKRGLATVYEAKFGSEFGGKKEAYAQAEEEAKRKRIGMWQKPGLLGKLMGRKESSESPREYKTRMTAQEEAAK</sequence>
<comment type="subcellular location">
    <subcellularLocation>
        <location evidence="1">Membrane</location>
        <topology evidence="1">Single-pass membrane protein</topology>
    </subcellularLocation>
    <subcellularLocation>
        <location evidence="2">Mitochondrion</location>
    </subcellularLocation>
</comment>
<dbReference type="PANTHER" id="PTHR12302:SF3">
    <property type="entry name" value="SERINE_THREONINE-PROTEIN KINASE 31"/>
    <property type="match status" value="1"/>
</dbReference>
<name>A0A6A6BUN4_ZASCE</name>
<feature type="region of interest" description="Disordered" evidence="15">
    <location>
        <begin position="251"/>
        <end position="275"/>
    </location>
</feature>
<dbReference type="AlphaFoldDB" id="A0A6A6BUN4"/>
<keyword evidence="18" id="KW-1185">Reference proteome</keyword>
<evidence type="ECO:0000259" key="16">
    <source>
        <dbReference type="PROSITE" id="PS50830"/>
    </source>
</evidence>
<keyword evidence="10" id="KW-0378">Hydrolase</keyword>
<dbReference type="SUPFAM" id="SSF50199">
    <property type="entry name" value="Staphylococcal nuclease"/>
    <property type="match status" value="1"/>
</dbReference>
<evidence type="ECO:0000256" key="3">
    <source>
        <dbReference type="ARBA" id="ARBA00005435"/>
    </source>
</evidence>
<dbReference type="SMART" id="SM00318">
    <property type="entry name" value="SNc"/>
    <property type="match status" value="1"/>
</dbReference>
<keyword evidence="11" id="KW-0106">Calcium</keyword>
<dbReference type="PROSITE" id="PS50830">
    <property type="entry name" value="TNASE_3"/>
    <property type="match status" value="1"/>
</dbReference>
<evidence type="ECO:0000256" key="8">
    <source>
        <dbReference type="ARBA" id="ARBA00022723"/>
    </source>
</evidence>
<dbReference type="GO" id="GO:0016020">
    <property type="term" value="C:membrane"/>
    <property type="evidence" value="ECO:0007669"/>
    <property type="project" value="UniProtKB-SubCell"/>
</dbReference>
<keyword evidence="9" id="KW-0255">Endonuclease</keyword>
<dbReference type="GO" id="GO:0016787">
    <property type="term" value="F:hydrolase activity"/>
    <property type="evidence" value="ECO:0007669"/>
    <property type="project" value="UniProtKB-KW"/>
</dbReference>
<feature type="compositionally biased region" description="Basic and acidic residues" evidence="15">
    <location>
        <begin position="252"/>
        <end position="265"/>
    </location>
</feature>
<dbReference type="GeneID" id="54572525"/>
<dbReference type="RefSeq" id="XP_033659393.1">
    <property type="nucleotide sequence ID" value="XM_033819253.1"/>
</dbReference>